<dbReference type="FunFam" id="3.30.930.10:FF:000022">
    <property type="entry name" value="Phenylalanine--tRNA ligase beta subunit"/>
    <property type="match status" value="1"/>
</dbReference>
<dbReference type="SUPFAM" id="SSF50249">
    <property type="entry name" value="Nucleic acid-binding proteins"/>
    <property type="match status" value="1"/>
</dbReference>
<dbReference type="InterPro" id="IPR045864">
    <property type="entry name" value="aa-tRNA-synth_II/BPL/LPL"/>
</dbReference>
<dbReference type="CDD" id="cd00769">
    <property type="entry name" value="PheRS_beta_core"/>
    <property type="match status" value="1"/>
</dbReference>
<comment type="subunit">
    <text evidence="3 15">Tetramer of two alpha and two beta subunits.</text>
</comment>
<dbReference type="Gene3D" id="2.40.50.140">
    <property type="entry name" value="Nucleic acid-binding proteins"/>
    <property type="match status" value="1"/>
</dbReference>
<dbReference type="KEGG" id="tas:TASI_0705"/>
<dbReference type="HAMAP" id="MF_00283">
    <property type="entry name" value="Phe_tRNA_synth_beta1"/>
    <property type="match status" value="1"/>
</dbReference>
<feature type="binding site" evidence="15">
    <location>
        <position position="464"/>
    </location>
    <ligand>
        <name>Mg(2+)</name>
        <dbReference type="ChEBI" id="CHEBI:18420"/>
        <note>shared with alpha subunit</note>
    </ligand>
</feature>
<evidence type="ECO:0000256" key="13">
    <source>
        <dbReference type="ARBA" id="ARBA00023146"/>
    </source>
</evidence>
<dbReference type="GO" id="GO:0005524">
    <property type="term" value="F:ATP binding"/>
    <property type="evidence" value="ECO:0007669"/>
    <property type="project" value="UniProtKB-UniRule"/>
</dbReference>
<dbReference type="InterPro" id="IPR005146">
    <property type="entry name" value="B3/B4_tRNA-bd"/>
</dbReference>
<dbReference type="SMART" id="SM00873">
    <property type="entry name" value="B3_4"/>
    <property type="match status" value="1"/>
</dbReference>
<dbReference type="InterPro" id="IPR004532">
    <property type="entry name" value="Phe-tRNA-ligase_IIc_bsu_bact"/>
</dbReference>
<dbReference type="SUPFAM" id="SSF55681">
    <property type="entry name" value="Class II aaRS and biotin synthetases"/>
    <property type="match status" value="1"/>
</dbReference>
<comment type="similarity">
    <text evidence="2 15">Belongs to the phenylalanyl-tRNA synthetase beta subunit family. Type 1 subfamily.</text>
</comment>
<keyword evidence="7 15" id="KW-0479">Metal-binding</keyword>
<keyword evidence="13 15" id="KW-0030">Aminoacyl-tRNA synthetase</keyword>
<evidence type="ECO:0000256" key="11">
    <source>
        <dbReference type="ARBA" id="ARBA00022884"/>
    </source>
</evidence>
<dbReference type="InterPro" id="IPR009061">
    <property type="entry name" value="DNA-bd_dom_put_sf"/>
</dbReference>
<dbReference type="EC" id="6.1.1.20" evidence="15"/>
<dbReference type="SUPFAM" id="SSF54991">
    <property type="entry name" value="Anticodon-binding domain of PheRS"/>
    <property type="match status" value="1"/>
</dbReference>
<dbReference type="GO" id="GO:0004826">
    <property type="term" value="F:phenylalanine-tRNA ligase activity"/>
    <property type="evidence" value="ECO:0007669"/>
    <property type="project" value="UniProtKB-UniRule"/>
</dbReference>
<evidence type="ECO:0000256" key="15">
    <source>
        <dbReference type="HAMAP-Rule" id="MF_00283"/>
    </source>
</evidence>
<dbReference type="PROSITE" id="PS50886">
    <property type="entry name" value="TRBD"/>
    <property type="match status" value="1"/>
</dbReference>
<dbReference type="InterPro" id="IPR002547">
    <property type="entry name" value="tRNA-bd_dom"/>
</dbReference>
<feature type="domain" description="TRNA-binding" evidence="17">
    <location>
        <begin position="39"/>
        <end position="148"/>
    </location>
</feature>
<dbReference type="Pfam" id="PF03483">
    <property type="entry name" value="B3_4"/>
    <property type="match status" value="1"/>
</dbReference>
<protein>
    <recommendedName>
        <fullName evidence="15">Phenylalanine--tRNA ligase beta subunit</fullName>
        <ecNumber evidence="15">6.1.1.20</ecNumber>
    </recommendedName>
    <alternativeName>
        <fullName evidence="15">Phenylalanyl-tRNA synthetase beta subunit</fullName>
        <shortName evidence="15">PheRS</shortName>
    </alternativeName>
</protein>
<evidence type="ECO:0000256" key="9">
    <source>
        <dbReference type="ARBA" id="ARBA00022840"/>
    </source>
</evidence>
<dbReference type="InterPro" id="IPR033714">
    <property type="entry name" value="tRNA_bind_bactPheRS"/>
</dbReference>
<dbReference type="STRING" id="1008459.TASI_0705"/>
<dbReference type="SMART" id="SM00874">
    <property type="entry name" value="B5"/>
    <property type="match status" value="1"/>
</dbReference>
<keyword evidence="10 15" id="KW-0460">Magnesium</keyword>
<dbReference type="Pfam" id="PF01588">
    <property type="entry name" value="tRNA_bind"/>
    <property type="match status" value="1"/>
</dbReference>
<dbReference type="Gene3D" id="3.30.56.10">
    <property type="match status" value="2"/>
</dbReference>
<dbReference type="Pfam" id="PF17759">
    <property type="entry name" value="tRNA_synthFbeta"/>
    <property type="match status" value="1"/>
</dbReference>
<dbReference type="OrthoDB" id="9805455at2"/>
<keyword evidence="8 15" id="KW-0547">Nucleotide-binding</keyword>
<dbReference type="NCBIfam" id="TIGR00472">
    <property type="entry name" value="pheT_bact"/>
    <property type="match status" value="1"/>
</dbReference>
<evidence type="ECO:0000259" key="19">
    <source>
        <dbReference type="PROSITE" id="PS51483"/>
    </source>
</evidence>
<comment type="subcellular location">
    <subcellularLocation>
        <location evidence="1 15">Cytoplasm</location>
    </subcellularLocation>
</comment>
<evidence type="ECO:0000259" key="17">
    <source>
        <dbReference type="PROSITE" id="PS50886"/>
    </source>
</evidence>
<dbReference type="FunFam" id="3.30.56.10:FF:000002">
    <property type="entry name" value="Phenylalanine--tRNA ligase beta subunit"/>
    <property type="match status" value="1"/>
</dbReference>
<dbReference type="AlphaFoldDB" id="G4Q9D9"/>
<dbReference type="PROSITE" id="PS51483">
    <property type="entry name" value="B5"/>
    <property type="match status" value="1"/>
</dbReference>
<dbReference type="RefSeq" id="WP_014111373.1">
    <property type="nucleotide sequence ID" value="NC_016043.1"/>
</dbReference>
<dbReference type="GO" id="GO:0009328">
    <property type="term" value="C:phenylalanine-tRNA ligase complex"/>
    <property type="evidence" value="ECO:0007669"/>
    <property type="project" value="TreeGrafter"/>
</dbReference>
<dbReference type="Gene3D" id="3.30.930.10">
    <property type="entry name" value="Bira Bifunctional Protein, Domain 2"/>
    <property type="match status" value="1"/>
</dbReference>
<dbReference type="PROSITE" id="PS51447">
    <property type="entry name" value="FDX_ACB"/>
    <property type="match status" value="1"/>
</dbReference>
<evidence type="ECO:0000256" key="8">
    <source>
        <dbReference type="ARBA" id="ARBA00022741"/>
    </source>
</evidence>
<dbReference type="GO" id="GO:0006432">
    <property type="term" value="P:phenylalanyl-tRNA aminoacylation"/>
    <property type="evidence" value="ECO:0007669"/>
    <property type="project" value="UniProtKB-UniRule"/>
</dbReference>
<dbReference type="Pfam" id="PF03484">
    <property type="entry name" value="B5"/>
    <property type="match status" value="1"/>
</dbReference>
<feature type="binding site" evidence="15">
    <location>
        <position position="468"/>
    </location>
    <ligand>
        <name>Mg(2+)</name>
        <dbReference type="ChEBI" id="CHEBI:18420"/>
        <note>shared with alpha subunit</note>
    </ligand>
</feature>
<evidence type="ECO:0000313" key="20">
    <source>
        <dbReference type="EMBL" id="AEP36476.1"/>
    </source>
</evidence>
<dbReference type="InterPro" id="IPR012340">
    <property type="entry name" value="NA-bd_OB-fold"/>
</dbReference>
<dbReference type="Proteomes" id="UP000009284">
    <property type="component" value="Chromosome"/>
</dbReference>
<dbReference type="SUPFAM" id="SSF56037">
    <property type="entry name" value="PheT/TilS domain"/>
    <property type="match status" value="1"/>
</dbReference>
<dbReference type="InterPro" id="IPR005121">
    <property type="entry name" value="Fdx_antiC-bd"/>
</dbReference>
<evidence type="ECO:0000256" key="10">
    <source>
        <dbReference type="ARBA" id="ARBA00022842"/>
    </source>
</evidence>
<feature type="domain" description="FDX-ACB" evidence="18">
    <location>
        <begin position="711"/>
        <end position="808"/>
    </location>
</feature>
<dbReference type="InterPro" id="IPR020825">
    <property type="entry name" value="Phe-tRNA_synthase-like_B3/B4"/>
</dbReference>
<feature type="binding site" evidence="15">
    <location>
        <position position="467"/>
    </location>
    <ligand>
        <name>Mg(2+)</name>
        <dbReference type="ChEBI" id="CHEBI:18420"/>
        <note>shared with alpha subunit</note>
    </ligand>
</feature>
<comment type="catalytic activity">
    <reaction evidence="14 15">
        <text>tRNA(Phe) + L-phenylalanine + ATP = L-phenylalanyl-tRNA(Phe) + AMP + diphosphate + H(+)</text>
        <dbReference type="Rhea" id="RHEA:19413"/>
        <dbReference type="Rhea" id="RHEA-COMP:9668"/>
        <dbReference type="Rhea" id="RHEA-COMP:9699"/>
        <dbReference type="ChEBI" id="CHEBI:15378"/>
        <dbReference type="ChEBI" id="CHEBI:30616"/>
        <dbReference type="ChEBI" id="CHEBI:33019"/>
        <dbReference type="ChEBI" id="CHEBI:58095"/>
        <dbReference type="ChEBI" id="CHEBI:78442"/>
        <dbReference type="ChEBI" id="CHEBI:78531"/>
        <dbReference type="ChEBI" id="CHEBI:456215"/>
        <dbReference type="EC" id="6.1.1.20"/>
    </reaction>
</comment>
<evidence type="ECO:0000313" key="21">
    <source>
        <dbReference type="Proteomes" id="UP000009284"/>
    </source>
</evidence>
<dbReference type="PANTHER" id="PTHR10947:SF0">
    <property type="entry name" value="PHENYLALANINE--TRNA LIGASE BETA SUBUNIT"/>
    <property type="match status" value="1"/>
</dbReference>
<dbReference type="EMBL" id="CP003059">
    <property type="protein sequence ID" value="AEP36476.1"/>
    <property type="molecule type" value="Genomic_DNA"/>
</dbReference>
<dbReference type="eggNOG" id="COG0072">
    <property type="taxonomic scope" value="Bacteria"/>
</dbReference>
<dbReference type="SMART" id="SM00896">
    <property type="entry name" value="FDX-ACB"/>
    <property type="match status" value="1"/>
</dbReference>
<sequence length="808" mass="89684">MLVLDSWLREFVNPPVEPNVLAEALTMAGLEVEEIIKVSPEFTGVVVGKIVSISKHPQADKLKICTVDAGLEENLQIVCGAPNATEGIKVPLATVGARLPNGLKISVGKLRGVDSFGMLCSASELGISSDTSGLLILDDELEVGSNLSDLFCSDDVTYEIKLTPNRADCLSVYGVAREVAALFKLPLKEGPIVGSIATKENIVSPKVNVLAPELCGRFTSRVIRGVDASVSTPQWIVDRLEKSGQRSVSVLVDISNYVMLEYGRPTHVFDLDKVKGDLTIDWGKSGEQLKLLNEELIELSSEYGVISSDAGPECLAGIMGGFETSVTKETKNIFIEAAFWYPIAIAGRARKLKLSSEASHRFERGVDFKTNVEHIDYITKLILDICGGEASEVSDQIINLPSQNKVSMRLSRCQKIIGIPVSATEVEQIFNGLGFEYEISKSTEDTIFEVISPSYRFDIEIEEDLIEEVARIFGFDNIPAIPPITENIMDNLSELKLSAHDIRDIMVGEGYQEVINYSFVDSKWEDYIGNSNSIKLLNPIASNLSVMRSSLVLSLVNNIFQNSKRKQAHIQIFEIARAFEYDNSVQNSELEVHGVSQNSKLAAAAWGTAYPQQWGEKSRLIDFYDVKKVVENLFSNTNELSFKVFNENTQNPLLHPGRSALIQLNSKDIGFIGELHPQIAQDFSLNQSPIVFEIDLDALINRSLPEYKAISKKQFLERDLAIWVSKDLEYSEIKNAIENMMIPNSQTSLVKSFNIFDVWSDAQNDKEKSIAIKFTLQEDQLPLDDKTVEAIMSEILNELSSKFNARLR</sequence>
<dbReference type="InterPro" id="IPR041616">
    <property type="entry name" value="PheRS_beta_core"/>
</dbReference>
<dbReference type="Pfam" id="PF03147">
    <property type="entry name" value="FDX-ACB"/>
    <property type="match status" value="1"/>
</dbReference>
<evidence type="ECO:0000259" key="18">
    <source>
        <dbReference type="PROSITE" id="PS51447"/>
    </source>
</evidence>
<keyword evidence="9 15" id="KW-0067">ATP-binding</keyword>
<keyword evidence="4 15" id="KW-0963">Cytoplasm</keyword>
<feature type="binding site" evidence="15">
    <location>
        <position position="458"/>
    </location>
    <ligand>
        <name>Mg(2+)</name>
        <dbReference type="ChEBI" id="CHEBI:18420"/>
        <note>shared with alpha subunit</note>
    </ligand>
</feature>
<dbReference type="SUPFAM" id="SSF46955">
    <property type="entry name" value="Putative DNA-binding domain"/>
    <property type="match status" value="1"/>
</dbReference>
<evidence type="ECO:0000256" key="6">
    <source>
        <dbReference type="ARBA" id="ARBA00022598"/>
    </source>
</evidence>
<dbReference type="InterPro" id="IPR036690">
    <property type="entry name" value="Fdx_antiC-bd_sf"/>
</dbReference>
<evidence type="ECO:0000256" key="12">
    <source>
        <dbReference type="ARBA" id="ARBA00022917"/>
    </source>
</evidence>
<evidence type="ECO:0000256" key="16">
    <source>
        <dbReference type="PROSITE-ProRule" id="PRU00209"/>
    </source>
</evidence>
<dbReference type="GO" id="GO:0000287">
    <property type="term" value="F:magnesium ion binding"/>
    <property type="evidence" value="ECO:0007669"/>
    <property type="project" value="UniProtKB-UniRule"/>
</dbReference>
<reference evidence="20 21" key="2">
    <citation type="journal article" date="2012" name="PLoS ONE">
        <title>Genomic characterization of the taylorella genus.</title>
        <authorList>
            <person name="Hebert L."/>
            <person name="Moumen B."/>
            <person name="Pons N."/>
            <person name="Duquesne F."/>
            <person name="Breuil M.F."/>
            <person name="Goux D."/>
            <person name="Batto J.M."/>
            <person name="Laugier C."/>
            <person name="Renault P."/>
            <person name="Petry S."/>
        </authorList>
    </citation>
    <scope>NUCLEOTIDE SEQUENCE [LARGE SCALE GENOMIC DNA]</scope>
    <source>
        <strain evidence="20 21">MCE3</strain>
    </source>
</reference>
<evidence type="ECO:0000256" key="4">
    <source>
        <dbReference type="ARBA" id="ARBA00022490"/>
    </source>
</evidence>
<dbReference type="InterPro" id="IPR045060">
    <property type="entry name" value="Phe-tRNA-ligase_IIc_bsu"/>
</dbReference>
<dbReference type="GO" id="GO:0000049">
    <property type="term" value="F:tRNA binding"/>
    <property type="evidence" value="ECO:0007669"/>
    <property type="project" value="UniProtKB-UniRule"/>
</dbReference>
<feature type="domain" description="B5" evidence="19">
    <location>
        <begin position="401"/>
        <end position="480"/>
    </location>
</feature>
<keyword evidence="11 16" id="KW-0694">RNA-binding</keyword>
<evidence type="ECO:0000256" key="3">
    <source>
        <dbReference type="ARBA" id="ARBA00011209"/>
    </source>
</evidence>
<dbReference type="HOGENOM" id="CLU_016891_0_0_4"/>
<keyword evidence="6 15" id="KW-0436">Ligase</keyword>
<name>G4Q9D9_TAYAM</name>
<comment type="cofactor">
    <cofactor evidence="15">
        <name>Mg(2+)</name>
        <dbReference type="ChEBI" id="CHEBI:18420"/>
    </cofactor>
    <text evidence="15">Binds 2 magnesium ions per tetramer.</text>
</comment>
<gene>
    <name evidence="15" type="primary">pheT</name>
    <name evidence="20" type="ordered locus">TASI_0705</name>
</gene>
<evidence type="ECO:0000256" key="1">
    <source>
        <dbReference type="ARBA" id="ARBA00004496"/>
    </source>
</evidence>
<dbReference type="PANTHER" id="PTHR10947">
    <property type="entry name" value="PHENYLALANYL-TRNA SYNTHETASE BETA CHAIN AND LEUCINE-RICH REPEAT-CONTAINING PROTEIN 47"/>
    <property type="match status" value="1"/>
</dbReference>
<keyword evidence="12 15" id="KW-0648">Protein biosynthesis</keyword>
<evidence type="ECO:0000256" key="14">
    <source>
        <dbReference type="ARBA" id="ARBA00049255"/>
    </source>
</evidence>
<dbReference type="NCBIfam" id="NF045760">
    <property type="entry name" value="YtpR"/>
    <property type="match status" value="1"/>
</dbReference>
<evidence type="ECO:0000256" key="2">
    <source>
        <dbReference type="ARBA" id="ARBA00008653"/>
    </source>
</evidence>
<evidence type="ECO:0000256" key="7">
    <source>
        <dbReference type="ARBA" id="ARBA00022723"/>
    </source>
</evidence>
<reference key="1">
    <citation type="submission" date="2011-09" db="EMBL/GenBank/DDBJ databases">
        <title>Genomic characterization of the Taylorella genus.</title>
        <authorList>
            <person name="Hebert L."/>
            <person name="Moumen B."/>
            <person name="Pons N."/>
            <person name="Duquesne F."/>
            <person name="Breuil M.-F."/>
            <person name="Goux D."/>
            <person name="Batto J.-M."/>
            <person name="Renault P."/>
            <person name="Laugier C."/>
            <person name="Petry S."/>
        </authorList>
    </citation>
    <scope>NUCLEOTIDE SEQUENCE</scope>
    <source>
        <strain>MCE3</strain>
    </source>
</reference>
<dbReference type="InterPro" id="IPR005147">
    <property type="entry name" value="tRNA_synthase_B5-dom"/>
</dbReference>
<keyword evidence="5 16" id="KW-0820">tRNA-binding</keyword>
<organism evidence="20 21">
    <name type="scientific">Taylorella asinigenitalis (strain MCE3)</name>
    <dbReference type="NCBI Taxonomy" id="1008459"/>
    <lineage>
        <taxon>Bacteria</taxon>
        <taxon>Pseudomonadati</taxon>
        <taxon>Pseudomonadota</taxon>
        <taxon>Betaproteobacteria</taxon>
        <taxon>Burkholderiales</taxon>
        <taxon>Alcaligenaceae</taxon>
        <taxon>Taylorella</taxon>
    </lineage>
</organism>
<accession>G4Q9D9</accession>
<dbReference type="Gene3D" id="3.30.70.380">
    <property type="entry name" value="Ferrodoxin-fold anticodon-binding domain"/>
    <property type="match status" value="1"/>
</dbReference>
<dbReference type="FunFam" id="2.40.50.140:FF:000045">
    <property type="entry name" value="Phenylalanine--tRNA ligase beta subunit"/>
    <property type="match status" value="1"/>
</dbReference>
<evidence type="ECO:0000256" key="5">
    <source>
        <dbReference type="ARBA" id="ARBA00022555"/>
    </source>
</evidence>
<dbReference type="CDD" id="cd02796">
    <property type="entry name" value="tRNA_bind_bactPheRS"/>
    <property type="match status" value="1"/>
</dbReference>
<proteinExistence type="inferred from homology"/>
<dbReference type="Gene3D" id="3.50.40.10">
    <property type="entry name" value="Phenylalanyl-trna Synthetase, Chain B, domain 3"/>
    <property type="match status" value="1"/>
</dbReference>
<keyword evidence="21" id="KW-1185">Reference proteome</keyword>